<dbReference type="AlphaFoldDB" id="A0ABD0PQ33"/>
<proteinExistence type="predicted"/>
<feature type="non-terminal residue" evidence="1">
    <location>
        <position position="1"/>
    </location>
</feature>
<accession>A0ABD0PQ33</accession>
<evidence type="ECO:0000313" key="2">
    <source>
        <dbReference type="Proteomes" id="UP001529510"/>
    </source>
</evidence>
<organism evidence="1 2">
    <name type="scientific">Cirrhinus mrigala</name>
    <name type="common">Mrigala</name>
    <dbReference type="NCBI Taxonomy" id="683832"/>
    <lineage>
        <taxon>Eukaryota</taxon>
        <taxon>Metazoa</taxon>
        <taxon>Chordata</taxon>
        <taxon>Craniata</taxon>
        <taxon>Vertebrata</taxon>
        <taxon>Euteleostomi</taxon>
        <taxon>Actinopterygii</taxon>
        <taxon>Neopterygii</taxon>
        <taxon>Teleostei</taxon>
        <taxon>Ostariophysi</taxon>
        <taxon>Cypriniformes</taxon>
        <taxon>Cyprinidae</taxon>
        <taxon>Labeoninae</taxon>
        <taxon>Labeonini</taxon>
        <taxon>Cirrhinus</taxon>
    </lineage>
</organism>
<dbReference type="Proteomes" id="UP001529510">
    <property type="component" value="Unassembled WGS sequence"/>
</dbReference>
<dbReference type="EMBL" id="JAMKFB020000014">
    <property type="protein sequence ID" value="KAL0176132.1"/>
    <property type="molecule type" value="Genomic_DNA"/>
</dbReference>
<name>A0ABD0PQ33_CIRMR</name>
<evidence type="ECO:0000313" key="1">
    <source>
        <dbReference type="EMBL" id="KAL0176132.1"/>
    </source>
</evidence>
<protein>
    <submittedName>
        <fullName evidence="1">Uncharacterized protein</fullName>
    </submittedName>
</protein>
<gene>
    <name evidence="1" type="ORF">M9458_028462</name>
</gene>
<reference evidence="1 2" key="1">
    <citation type="submission" date="2024-05" db="EMBL/GenBank/DDBJ databases">
        <title>Genome sequencing and assembly of Indian major carp, Cirrhinus mrigala (Hamilton, 1822).</title>
        <authorList>
            <person name="Mohindra V."/>
            <person name="Chowdhury L.M."/>
            <person name="Lal K."/>
            <person name="Jena J.K."/>
        </authorList>
    </citation>
    <scope>NUCLEOTIDE SEQUENCE [LARGE SCALE GENOMIC DNA]</scope>
    <source>
        <strain evidence="1">CM1030</strain>
        <tissue evidence="1">Blood</tissue>
    </source>
</reference>
<keyword evidence="2" id="KW-1185">Reference proteome</keyword>
<feature type="non-terminal residue" evidence="1">
    <location>
        <position position="55"/>
    </location>
</feature>
<comment type="caution">
    <text evidence="1">The sequence shown here is derived from an EMBL/GenBank/DDBJ whole genome shotgun (WGS) entry which is preliminary data.</text>
</comment>
<sequence length="55" mass="6145">IRMHGFAKVKVSIKYITDNDRLSDGANENNMVPDNAVAYSWVVKRWTPCSKTCGG</sequence>